<keyword evidence="2" id="KW-1185">Reference proteome</keyword>
<name>A0A182F6N3_ANOAL</name>
<proteinExistence type="predicted"/>
<organism evidence="1 2">
    <name type="scientific">Anopheles albimanus</name>
    <name type="common">New world malaria mosquito</name>
    <dbReference type="NCBI Taxonomy" id="7167"/>
    <lineage>
        <taxon>Eukaryota</taxon>
        <taxon>Metazoa</taxon>
        <taxon>Ecdysozoa</taxon>
        <taxon>Arthropoda</taxon>
        <taxon>Hexapoda</taxon>
        <taxon>Insecta</taxon>
        <taxon>Pterygota</taxon>
        <taxon>Neoptera</taxon>
        <taxon>Endopterygota</taxon>
        <taxon>Diptera</taxon>
        <taxon>Nematocera</taxon>
        <taxon>Culicoidea</taxon>
        <taxon>Culicidae</taxon>
        <taxon>Anophelinae</taxon>
        <taxon>Anopheles</taxon>
    </lineage>
</organism>
<protein>
    <submittedName>
        <fullName evidence="1">Uncharacterized protein</fullName>
    </submittedName>
</protein>
<evidence type="ECO:0000313" key="2">
    <source>
        <dbReference type="Proteomes" id="UP000069272"/>
    </source>
</evidence>
<evidence type="ECO:0000313" key="1">
    <source>
        <dbReference type="EnsemblMetazoa" id="AALB002137-PA"/>
    </source>
</evidence>
<sequence length="114" mass="12487">VSRKSKWNPPQAIEQIIAIIYDQLVNQSGARTCGANGETERVETFHPVPCVCELPIARLPGVRKGAKLNRLQAAKQEATGTITGPDGITSAPIGDATFDRRERHRVRTNRAKKS</sequence>
<dbReference type="EnsemblMetazoa" id="AALB002137-RA">
    <property type="protein sequence ID" value="AALB002137-PA"/>
    <property type="gene ID" value="AALB002137"/>
</dbReference>
<dbReference type="AlphaFoldDB" id="A0A182F6N3"/>
<reference evidence="1" key="2">
    <citation type="submission" date="2022-08" db="UniProtKB">
        <authorList>
            <consortium name="EnsemblMetazoa"/>
        </authorList>
    </citation>
    <scope>IDENTIFICATION</scope>
    <source>
        <strain evidence="1">STECLA/ALBI9_A</strain>
    </source>
</reference>
<dbReference type="Proteomes" id="UP000069272">
    <property type="component" value="Chromosome 2R"/>
</dbReference>
<reference evidence="1 2" key="1">
    <citation type="journal article" date="2017" name="G3 (Bethesda)">
        <title>The Physical Genome Mapping of Anopheles albimanus Corrected Scaffold Misassemblies and Identified Interarm Rearrangements in Genus Anopheles.</title>
        <authorList>
            <person name="Artemov G.N."/>
            <person name="Peery A.N."/>
            <person name="Jiang X."/>
            <person name="Tu Z."/>
            <person name="Stegniy V.N."/>
            <person name="Sharakhova M.V."/>
            <person name="Sharakhov I.V."/>
        </authorList>
    </citation>
    <scope>NUCLEOTIDE SEQUENCE [LARGE SCALE GENOMIC DNA]</scope>
    <source>
        <strain evidence="1 2">ALBI9_A</strain>
    </source>
</reference>
<accession>A0A182F6N3</accession>
<dbReference type="VEuPathDB" id="VectorBase:AALB002137"/>